<proteinExistence type="predicted"/>
<evidence type="ECO:0000313" key="2">
    <source>
        <dbReference type="Proteomes" id="UP000814140"/>
    </source>
</evidence>
<organism evidence="1 2">
    <name type="scientific">Artomyces pyxidatus</name>
    <dbReference type="NCBI Taxonomy" id="48021"/>
    <lineage>
        <taxon>Eukaryota</taxon>
        <taxon>Fungi</taxon>
        <taxon>Dikarya</taxon>
        <taxon>Basidiomycota</taxon>
        <taxon>Agaricomycotina</taxon>
        <taxon>Agaricomycetes</taxon>
        <taxon>Russulales</taxon>
        <taxon>Auriscalpiaceae</taxon>
        <taxon>Artomyces</taxon>
    </lineage>
</organism>
<comment type="caution">
    <text evidence="1">The sequence shown here is derived from an EMBL/GenBank/DDBJ whole genome shotgun (WGS) entry which is preliminary data.</text>
</comment>
<reference evidence="1" key="1">
    <citation type="submission" date="2021-03" db="EMBL/GenBank/DDBJ databases">
        <authorList>
            <consortium name="DOE Joint Genome Institute"/>
            <person name="Ahrendt S."/>
            <person name="Looney B.P."/>
            <person name="Miyauchi S."/>
            <person name="Morin E."/>
            <person name="Drula E."/>
            <person name="Courty P.E."/>
            <person name="Chicoki N."/>
            <person name="Fauchery L."/>
            <person name="Kohler A."/>
            <person name="Kuo A."/>
            <person name="Labutti K."/>
            <person name="Pangilinan J."/>
            <person name="Lipzen A."/>
            <person name="Riley R."/>
            <person name="Andreopoulos W."/>
            <person name="He G."/>
            <person name="Johnson J."/>
            <person name="Barry K.W."/>
            <person name="Grigoriev I.V."/>
            <person name="Nagy L."/>
            <person name="Hibbett D."/>
            <person name="Henrissat B."/>
            <person name="Matheny P.B."/>
            <person name="Labbe J."/>
            <person name="Martin F."/>
        </authorList>
    </citation>
    <scope>NUCLEOTIDE SEQUENCE</scope>
    <source>
        <strain evidence="1">HHB10654</strain>
    </source>
</reference>
<dbReference type="EMBL" id="MU277234">
    <property type="protein sequence ID" value="KAI0058552.1"/>
    <property type="molecule type" value="Genomic_DNA"/>
</dbReference>
<keyword evidence="2" id="KW-1185">Reference proteome</keyword>
<protein>
    <submittedName>
        <fullName evidence="1">Uncharacterized protein</fullName>
    </submittedName>
</protein>
<dbReference type="Proteomes" id="UP000814140">
    <property type="component" value="Unassembled WGS sequence"/>
</dbReference>
<reference evidence="1" key="2">
    <citation type="journal article" date="2022" name="New Phytol.">
        <title>Evolutionary transition to the ectomycorrhizal habit in the genomes of a hyperdiverse lineage of mushroom-forming fungi.</title>
        <authorList>
            <person name="Looney B."/>
            <person name="Miyauchi S."/>
            <person name="Morin E."/>
            <person name="Drula E."/>
            <person name="Courty P.E."/>
            <person name="Kohler A."/>
            <person name="Kuo A."/>
            <person name="LaButti K."/>
            <person name="Pangilinan J."/>
            <person name="Lipzen A."/>
            <person name="Riley R."/>
            <person name="Andreopoulos W."/>
            <person name="He G."/>
            <person name="Johnson J."/>
            <person name="Nolan M."/>
            <person name="Tritt A."/>
            <person name="Barry K.W."/>
            <person name="Grigoriev I.V."/>
            <person name="Nagy L.G."/>
            <person name="Hibbett D."/>
            <person name="Henrissat B."/>
            <person name="Matheny P.B."/>
            <person name="Labbe J."/>
            <person name="Martin F.M."/>
        </authorList>
    </citation>
    <scope>NUCLEOTIDE SEQUENCE</scope>
    <source>
        <strain evidence="1">HHB10654</strain>
    </source>
</reference>
<evidence type="ECO:0000313" key="1">
    <source>
        <dbReference type="EMBL" id="KAI0058552.1"/>
    </source>
</evidence>
<sequence>MNTLPNSSSSSSHFDGDGPPTLEEMEPKTVGLSWEPTPQLTPQLNPHMTRGAPHLHFGFALSSEEFFAYARARGLVNPQEPGAPLSIETCSIPVVKHLRAVADANRLYLTIPSLPTPGHVVVALYSNYTMMGVRYQDEDEHDVVRIIKKEFQLDRPPMWYWSAEY</sequence>
<accession>A0ACB8SQQ2</accession>
<gene>
    <name evidence="1" type="ORF">BV25DRAFT_1919248</name>
</gene>
<name>A0ACB8SQQ2_9AGAM</name>